<evidence type="ECO:0000256" key="2">
    <source>
        <dbReference type="SAM" id="Phobius"/>
    </source>
</evidence>
<keyword evidence="4" id="KW-1185">Reference proteome</keyword>
<keyword evidence="2" id="KW-0472">Membrane</keyword>
<feature type="transmembrane region" description="Helical" evidence="2">
    <location>
        <begin position="83"/>
        <end position="103"/>
    </location>
</feature>
<keyword evidence="2" id="KW-1133">Transmembrane helix</keyword>
<reference evidence="3 4" key="1">
    <citation type="submission" date="2024-09" db="EMBL/GenBank/DDBJ databases">
        <title>The Natural Products Discovery Center: Release of the First 8490 Sequenced Strains for Exploring Actinobacteria Biosynthetic Diversity.</title>
        <authorList>
            <person name="Kalkreuter E."/>
            <person name="Kautsar S.A."/>
            <person name="Yang D."/>
            <person name="Bader C.D."/>
            <person name="Teijaro C.N."/>
            <person name="Fluegel L."/>
            <person name="Davis C.M."/>
            <person name="Simpson J.R."/>
            <person name="Lauterbach L."/>
            <person name="Steele A.D."/>
            <person name="Gui C."/>
            <person name="Meng S."/>
            <person name="Li G."/>
            <person name="Viehrig K."/>
            <person name="Ye F."/>
            <person name="Su P."/>
            <person name="Kiefer A.F."/>
            <person name="Nichols A."/>
            <person name="Cepeda A.J."/>
            <person name="Yan W."/>
            <person name="Fan B."/>
            <person name="Jiang Y."/>
            <person name="Adhikari A."/>
            <person name="Zheng C.-J."/>
            <person name="Schuster L."/>
            <person name="Cowan T.M."/>
            <person name="Smanski M.J."/>
            <person name="Chevrette M.G."/>
            <person name="De Carvalho L.P.S."/>
            <person name="Shen B."/>
        </authorList>
    </citation>
    <scope>NUCLEOTIDE SEQUENCE [LARGE SCALE GENOMIC DNA]</scope>
    <source>
        <strain evidence="3 4">NPDC056472</strain>
    </source>
</reference>
<gene>
    <name evidence="3" type="ORF">ACFQ63_05415</name>
</gene>
<keyword evidence="2" id="KW-0812">Transmembrane</keyword>
<protein>
    <recommendedName>
        <fullName evidence="5">Integral membrane protein</fullName>
    </recommendedName>
</protein>
<evidence type="ECO:0008006" key="5">
    <source>
        <dbReference type="Google" id="ProtNLM"/>
    </source>
</evidence>
<dbReference type="RefSeq" id="WP_386250782.1">
    <property type="nucleotide sequence ID" value="NZ_JBHTRV010000003.1"/>
</dbReference>
<name>A0ABW6INF1_STRWE</name>
<feature type="transmembrane region" description="Helical" evidence="2">
    <location>
        <begin position="44"/>
        <end position="63"/>
    </location>
</feature>
<dbReference type="Proteomes" id="UP001600424">
    <property type="component" value="Unassembled WGS sequence"/>
</dbReference>
<evidence type="ECO:0000256" key="1">
    <source>
        <dbReference type="SAM" id="MobiDB-lite"/>
    </source>
</evidence>
<comment type="caution">
    <text evidence="3">The sequence shown here is derived from an EMBL/GenBank/DDBJ whole genome shotgun (WGS) entry which is preliminary data.</text>
</comment>
<feature type="transmembrane region" description="Helical" evidence="2">
    <location>
        <begin position="115"/>
        <end position="134"/>
    </location>
</feature>
<sequence>MSENPSPGAERHGAERHGAERHGAERHGDHERGREEYGDARAESAVGCLLAVAGVAVVGAFALTRAAYTIDGGFEAHARDWGVILVELPLILCAGLVVPPLTYAAATRWLRPWQAALVCVAVVALGLWGLAAGWNPPQAPDPGDGPGI</sequence>
<feature type="region of interest" description="Disordered" evidence="1">
    <location>
        <begin position="1"/>
        <end position="37"/>
    </location>
</feature>
<evidence type="ECO:0000313" key="3">
    <source>
        <dbReference type="EMBL" id="MFE5979131.1"/>
    </source>
</evidence>
<dbReference type="EMBL" id="JBHTRV010000003">
    <property type="protein sequence ID" value="MFE5979131.1"/>
    <property type="molecule type" value="Genomic_DNA"/>
</dbReference>
<proteinExistence type="predicted"/>
<accession>A0ABW6INF1</accession>
<evidence type="ECO:0000313" key="4">
    <source>
        <dbReference type="Proteomes" id="UP001600424"/>
    </source>
</evidence>
<organism evidence="3 4">
    <name type="scientific">Streptomyces wedmorensis</name>
    <dbReference type="NCBI Taxonomy" id="43759"/>
    <lineage>
        <taxon>Bacteria</taxon>
        <taxon>Bacillati</taxon>
        <taxon>Actinomycetota</taxon>
        <taxon>Actinomycetes</taxon>
        <taxon>Kitasatosporales</taxon>
        <taxon>Streptomycetaceae</taxon>
        <taxon>Streptomyces</taxon>
    </lineage>
</organism>
<feature type="compositionally biased region" description="Basic and acidic residues" evidence="1">
    <location>
        <begin position="9"/>
        <end position="37"/>
    </location>
</feature>